<evidence type="ECO:0000256" key="2">
    <source>
        <dbReference type="SAM" id="Phobius"/>
    </source>
</evidence>
<sequence>MSCPVPFRVTTNASLGTQLNETLWEAFTLGVDQSTLNNPLFLFSLYCAAGSAQQCFGICPNADLGGVGVRTSFWISSILQALLVAVSPEDSTQGAWTAAILTASITIPAFIQKKHQALSLYHATLILNFATFSSVVSLAVAPMCTVWRDGPSEEDEFHTLYPALEVDIYGEESPPVQSSPDLTNLPKRKVHRQRLILSLALLMQVSLQWTWAIMLFTDTEYYQAACAPDTILLLFGKAFYTRRINHDLFIIWPMWLLFNLATTLIWGILLVHSSSPSVHPILSRQPSRIDLPVTWRDKLPVDKGRIMVLLANLTAFLIAVLFLVSSEVQVVRNCVLGGEDTDWSFGQIAALLVALAPAWSIFAALERRHKQKQGRDSSTHYDTESNSRLDHGSTSLFTQPDETRTPLEELFDRSQEMVSISEEPICSYNLGIPPFHQHIAQNGEPTRR</sequence>
<keyword evidence="2" id="KW-0812">Transmembrane</keyword>
<keyword evidence="4" id="KW-1185">Reference proteome</keyword>
<gene>
    <name evidence="3" type="ORF">GALMADRAFT_224071</name>
</gene>
<evidence type="ECO:0000256" key="1">
    <source>
        <dbReference type="SAM" id="MobiDB-lite"/>
    </source>
</evidence>
<keyword evidence="2" id="KW-1133">Transmembrane helix</keyword>
<dbReference type="Proteomes" id="UP000027222">
    <property type="component" value="Unassembled WGS sequence"/>
</dbReference>
<feature type="compositionally biased region" description="Basic and acidic residues" evidence="1">
    <location>
        <begin position="373"/>
        <end position="391"/>
    </location>
</feature>
<keyword evidence="2" id="KW-0472">Membrane</keyword>
<feature type="transmembrane region" description="Helical" evidence="2">
    <location>
        <begin position="120"/>
        <end position="141"/>
    </location>
</feature>
<proteinExistence type="predicted"/>
<feature type="transmembrane region" description="Helical" evidence="2">
    <location>
        <begin position="249"/>
        <end position="271"/>
    </location>
</feature>
<feature type="transmembrane region" description="Helical" evidence="2">
    <location>
        <begin position="345"/>
        <end position="365"/>
    </location>
</feature>
<protein>
    <submittedName>
        <fullName evidence="3">Uncharacterized protein</fullName>
    </submittedName>
</protein>
<dbReference type="EMBL" id="KL142374">
    <property type="protein sequence ID" value="KDR78824.1"/>
    <property type="molecule type" value="Genomic_DNA"/>
</dbReference>
<accession>A0A067TFZ2</accession>
<name>A0A067TFZ2_GALM3</name>
<dbReference type="AlphaFoldDB" id="A0A067TFZ2"/>
<feature type="transmembrane region" description="Helical" evidence="2">
    <location>
        <begin position="195"/>
        <end position="214"/>
    </location>
</feature>
<evidence type="ECO:0000313" key="4">
    <source>
        <dbReference type="Proteomes" id="UP000027222"/>
    </source>
</evidence>
<feature type="region of interest" description="Disordered" evidence="1">
    <location>
        <begin position="372"/>
        <end position="405"/>
    </location>
</feature>
<feature type="transmembrane region" description="Helical" evidence="2">
    <location>
        <begin position="306"/>
        <end position="325"/>
    </location>
</feature>
<evidence type="ECO:0000313" key="3">
    <source>
        <dbReference type="EMBL" id="KDR78824.1"/>
    </source>
</evidence>
<reference evidence="4" key="1">
    <citation type="journal article" date="2014" name="Proc. Natl. Acad. Sci. U.S.A.">
        <title>Extensive sampling of basidiomycete genomes demonstrates inadequacy of the white-rot/brown-rot paradigm for wood decay fungi.</title>
        <authorList>
            <person name="Riley R."/>
            <person name="Salamov A.A."/>
            <person name="Brown D.W."/>
            <person name="Nagy L.G."/>
            <person name="Floudas D."/>
            <person name="Held B.W."/>
            <person name="Levasseur A."/>
            <person name="Lombard V."/>
            <person name="Morin E."/>
            <person name="Otillar R."/>
            <person name="Lindquist E.A."/>
            <person name="Sun H."/>
            <person name="LaButti K.M."/>
            <person name="Schmutz J."/>
            <person name="Jabbour D."/>
            <person name="Luo H."/>
            <person name="Baker S.E."/>
            <person name="Pisabarro A.G."/>
            <person name="Walton J.D."/>
            <person name="Blanchette R.A."/>
            <person name="Henrissat B."/>
            <person name="Martin F."/>
            <person name="Cullen D."/>
            <person name="Hibbett D.S."/>
            <person name="Grigoriev I.V."/>
        </authorList>
    </citation>
    <scope>NUCLEOTIDE SEQUENCE [LARGE SCALE GENOMIC DNA]</scope>
    <source>
        <strain evidence="4">CBS 339.88</strain>
    </source>
</reference>
<dbReference type="HOGENOM" id="CLU_040314_0_0_1"/>
<organism evidence="3 4">
    <name type="scientific">Galerina marginata (strain CBS 339.88)</name>
    <dbReference type="NCBI Taxonomy" id="685588"/>
    <lineage>
        <taxon>Eukaryota</taxon>
        <taxon>Fungi</taxon>
        <taxon>Dikarya</taxon>
        <taxon>Basidiomycota</taxon>
        <taxon>Agaricomycotina</taxon>
        <taxon>Agaricomycetes</taxon>
        <taxon>Agaricomycetidae</taxon>
        <taxon>Agaricales</taxon>
        <taxon>Agaricineae</taxon>
        <taxon>Strophariaceae</taxon>
        <taxon>Galerina</taxon>
    </lineage>
</organism>
<dbReference type="OrthoDB" id="5427664at2759"/>